<evidence type="ECO:0000256" key="3">
    <source>
        <dbReference type="ARBA" id="ARBA00023237"/>
    </source>
</evidence>
<reference evidence="4 5" key="1">
    <citation type="submission" date="2016-10" db="EMBL/GenBank/DDBJ databases">
        <authorList>
            <person name="de Groot N.N."/>
        </authorList>
    </citation>
    <scope>NUCLEOTIDE SEQUENCE [LARGE SCALE GENOMIC DNA]</scope>
    <source>
        <strain evidence="4 5">Nm22</strain>
    </source>
</reference>
<organism evidence="4 5">
    <name type="scientific">Nitrosomonas marina</name>
    <dbReference type="NCBI Taxonomy" id="917"/>
    <lineage>
        <taxon>Bacteria</taxon>
        <taxon>Pseudomonadati</taxon>
        <taxon>Pseudomonadota</taxon>
        <taxon>Betaproteobacteria</taxon>
        <taxon>Nitrosomonadales</taxon>
        <taxon>Nitrosomonadaceae</taxon>
        <taxon>Nitrosomonas</taxon>
    </lineage>
</organism>
<dbReference type="EMBL" id="FOCP01000004">
    <property type="protein sequence ID" value="SEM89983.1"/>
    <property type="molecule type" value="Genomic_DNA"/>
</dbReference>
<comment type="subcellular location">
    <subcellularLocation>
        <location evidence="1">Cell outer membrane</location>
    </subcellularLocation>
</comment>
<keyword evidence="2" id="KW-0472">Membrane</keyword>
<name>A0A1H8C4H2_9PROT</name>
<dbReference type="AlphaFoldDB" id="A0A1H8C4H2"/>
<evidence type="ECO:0000313" key="4">
    <source>
        <dbReference type="EMBL" id="SEM89983.1"/>
    </source>
</evidence>
<sequence length="41" mass="4443">MDATGAVTSDGSLSYRLNFEYLNQGNFRDFVGAARIMVAPS</sequence>
<evidence type="ECO:0000256" key="2">
    <source>
        <dbReference type="ARBA" id="ARBA00023136"/>
    </source>
</evidence>
<dbReference type="GO" id="GO:0009279">
    <property type="term" value="C:cell outer membrane"/>
    <property type="evidence" value="ECO:0007669"/>
    <property type="project" value="UniProtKB-SubCell"/>
</dbReference>
<keyword evidence="3" id="KW-0998">Cell outer membrane</keyword>
<gene>
    <name evidence="4" type="ORF">SAMN05216325_1043</name>
</gene>
<dbReference type="RefSeq" id="WP_281246238.1">
    <property type="nucleotide sequence ID" value="NZ_FOCP01000004.1"/>
</dbReference>
<protein>
    <submittedName>
        <fullName evidence="4">Iron complex outermembrane recepter protein</fullName>
    </submittedName>
</protein>
<evidence type="ECO:0000313" key="5">
    <source>
        <dbReference type="Proteomes" id="UP000199459"/>
    </source>
</evidence>
<evidence type="ECO:0000256" key="1">
    <source>
        <dbReference type="ARBA" id="ARBA00004442"/>
    </source>
</evidence>
<accession>A0A1H8C4H2</accession>
<proteinExistence type="predicted"/>
<dbReference type="Proteomes" id="UP000199459">
    <property type="component" value="Unassembled WGS sequence"/>
</dbReference>
<dbReference type="InterPro" id="IPR036942">
    <property type="entry name" value="Beta-barrel_TonB_sf"/>
</dbReference>
<dbReference type="Gene3D" id="2.40.170.20">
    <property type="entry name" value="TonB-dependent receptor, beta-barrel domain"/>
    <property type="match status" value="1"/>
</dbReference>